<dbReference type="EMBL" id="PXYV01000125">
    <property type="protein sequence ID" value="PSR19888.1"/>
    <property type="molecule type" value="Genomic_DNA"/>
</dbReference>
<proteinExistence type="predicted"/>
<reference evidence="1 2" key="1">
    <citation type="journal article" date="2014" name="BMC Genomics">
        <title>Comparison of environmental and isolate Sulfobacillus genomes reveals diverse carbon, sulfur, nitrogen, and hydrogen metabolisms.</title>
        <authorList>
            <person name="Justice N.B."/>
            <person name="Norman A."/>
            <person name="Brown C.T."/>
            <person name="Singh A."/>
            <person name="Thomas B.C."/>
            <person name="Banfield J.F."/>
        </authorList>
    </citation>
    <scope>NUCLEOTIDE SEQUENCE [LARGE SCALE GENOMIC DNA]</scope>
    <source>
        <strain evidence="1">AMDSBA3</strain>
    </source>
</reference>
<evidence type="ECO:0000313" key="1">
    <source>
        <dbReference type="EMBL" id="PSR19888.1"/>
    </source>
</evidence>
<accession>A0A2T2WCD1</accession>
<protein>
    <submittedName>
        <fullName evidence="1">Uncharacterized protein</fullName>
    </submittedName>
</protein>
<evidence type="ECO:0000313" key="2">
    <source>
        <dbReference type="Proteomes" id="UP000241848"/>
    </source>
</evidence>
<sequence>MFGPMSIKRTLEIETLAVSRMICRIGLGRSLIIQGPMHRYLGKLARQKMRCVLYLINVRRRQP</sequence>
<organism evidence="1 2">
    <name type="scientific">Sulfobacillus acidophilus</name>
    <dbReference type="NCBI Taxonomy" id="53633"/>
    <lineage>
        <taxon>Bacteria</taxon>
        <taxon>Bacillati</taxon>
        <taxon>Bacillota</taxon>
        <taxon>Clostridia</taxon>
        <taxon>Eubacteriales</taxon>
        <taxon>Clostridiales Family XVII. Incertae Sedis</taxon>
        <taxon>Sulfobacillus</taxon>
    </lineage>
</organism>
<dbReference type="AlphaFoldDB" id="A0A2T2WCD1"/>
<comment type="caution">
    <text evidence="1">The sequence shown here is derived from an EMBL/GenBank/DDBJ whole genome shotgun (WGS) entry which is preliminary data.</text>
</comment>
<name>A0A2T2WCD1_9FIRM</name>
<dbReference type="Proteomes" id="UP000241848">
    <property type="component" value="Unassembled WGS sequence"/>
</dbReference>
<gene>
    <name evidence="1" type="ORF">C7B45_17720</name>
</gene>